<gene>
    <name evidence="2" type="primary">PALM</name>
    <name evidence="2" type="ORF">PCHAJ_000005500</name>
</gene>
<dbReference type="EMBL" id="LT608167">
    <property type="protein sequence ID" value="SCM18967.1"/>
    <property type="molecule type" value="Genomic_DNA"/>
</dbReference>
<accession>A0A1C6Y6K5</accession>
<reference evidence="2 3" key="1">
    <citation type="submission" date="2016-08" db="EMBL/GenBank/DDBJ databases">
        <authorList>
            <consortium name="Pathogen Informatics"/>
        </authorList>
    </citation>
    <scope>NUCLEOTIDE SEQUENCE [LARGE SCALE GENOMIC DNA]</scope>
    <source>
        <strain evidence="2 3">AJ</strain>
    </source>
</reference>
<feature type="chain" id="PRO_5008751185" evidence="1">
    <location>
        <begin position="23"/>
        <end position="317"/>
    </location>
</feature>
<keyword evidence="1" id="KW-0732">Signal</keyword>
<feature type="signal peptide" evidence="1">
    <location>
        <begin position="1"/>
        <end position="22"/>
    </location>
</feature>
<name>A0A1C6Y6K5_PLACU</name>
<dbReference type="Proteomes" id="UP000507163">
    <property type="component" value="Chromosome 1"/>
</dbReference>
<organism evidence="2 3">
    <name type="scientific">Plasmodium chabaudi chabaudi</name>
    <dbReference type="NCBI Taxonomy" id="31271"/>
    <lineage>
        <taxon>Eukaryota</taxon>
        <taxon>Sar</taxon>
        <taxon>Alveolata</taxon>
        <taxon>Apicomplexa</taxon>
        <taxon>Aconoidasida</taxon>
        <taxon>Haemosporida</taxon>
        <taxon>Plasmodiidae</taxon>
        <taxon>Plasmodium</taxon>
        <taxon>Plasmodium (Vinckeia)</taxon>
    </lineage>
</organism>
<proteinExistence type="predicted"/>
<evidence type="ECO:0000313" key="2">
    <source>
        <dbReference type="EMBL" id="SCM18967.1"/>
    </source>
</evidence>
<evidence type="ECO:0000313" key="3">
    <source>
        <dbReference type="Proteomes" id="UP000507163"/>
    </source>
</evidence>
<sequence length="317" mass="37825">MKSPWRYKALFLPFLLLSSVLCNKTFFVDILNGINIRYNNKVPINRNGTNYYGQNISKNDNRCSSMKHKFFIQNTAQPTITNETCDIEDNNRNANILKQYIYTLSHLSIFDIDKEKDIQLNISLLLKACLASYNYIKNIEIYTSNVKNKEICSFIYENRQNLEEYFNTQILMYEKFFNSNDNMEELLKSNVKDENIYKNDLEIYKQINNNNKEFKKAILEDIFFEAIRLNKMIQYSLAVDKYNLFSNPILFKLFLHFKTNGIYYNIFLNTINKIKYYYSIQNINDEYKNKIFKIVDNYIAILNNIDTIYKKNDGNIL</sequence>
<protein>
    <submittedName>
        <fullName evidence="2">Liver merozoite formation protein, putative</fullName>
    </submittedName>
</protein>
<evidence type="ECO:0000256" key="1">
    <source>
        <dbReference type="SAM" id="SignalP"/>
    </source>
</evidence>
<dbReference type="AlphaFoldDB" id="A0A1C6Y6K5"/>
<keyword evidence="2" id="KW-0477">Merozoite</keyword>